<dbReference type="Proteomes" id="UP000199647">
    <property type="component" value="Unassembled WGS sequence"/>
</dbReference>
<dbReference type="SUPFAM" id="SSF53850">
    <property type="entry name" value="Periplasmic binding protein-like II"/>
    <property type="match status" value="1"/>
</dbReference>
<evidence type="ECO:0000313" key="6">
    <source>
        <dbReference type="EMBL" id="SER08500.1"/>
    </source>
</evidence>
<dbReference type="InterPro" id="IPR005119">
    <property type="entry name" value="LysR_subst-bd"/>
</dbReference>
<keyword evidence="7" id="KW-1185">Reference proteome</keyword>
<accession>A0A1H9LAV2</accession>
<dbReference type="GO" id="GO:0003700">
    <property type="term" value="F:DNA-binding transcription factor activity"/>
    <property type="evidence" value="ECO:0007669"/>
    <property type="project" value="InterPro"/>
</dbReference>
<gene>
    <name evidence="6" type="ORF">SAMN05216548_11132</name>
</gene>
<dbReference type="GO" id="GO:0043565">
    <property type="term" value="F:sequence-specific DNA binding"/>
    <property type="evidence" value="ECO:0007669"/>
    <property type="project" value="TreeGrafter"/>
</dbReference>
<dbReference type="InterPro" id="IPR000847">
    <property type="entry name" value="LysR_HTH_N"/>
</dbReference>
<dbReference type="PANTHER" id="PTHR30427">
    <property type="entry name" value="TRANSCRIPTIONAL ACTIVATOR PROTEIN LYSR"/>
    <property type="match status" value="1"/>
</dbReference>
<dbReference type="PRINTS" id="PR00039">
    <property type="entry name" value="HTHLYSR"/>
</dbReference>
<evidence type="ECO:0000259" key="5">
    <source>
        <dbReference type="PROSITE" id="PS50931"/>
    </source>
</evidence>
<dbReference type="InterPro" id="IPR036390">
    <property type="entry name" value="WH_DNA-bd_sf"/>
</dbReference>
<keyword evidence="4" id="KW-0804">Transcription</keyword>
<dbReference type="Pfam" id="PF00126">
    <property type="entry name" value="HTH_1"/>
    <property type="match status" value="1"/>
</dbReference>
<evidence type="ECO:0000313" key="7">
    <source>
        <dbReference type="Proteomes" id="UP000199647"/>
    </source>
</evidence>
<evidence type="ECO:0000256" key="3">
    <source>
        <dbReference type="ARBA" id="ARBA00023125"/>
    </source>
</evidence>
<keyword evidence="3 6" id="KW-0238">DNA-binding</keyword>
<dbReference type="Gene3D" id="1.10.10.10">
    <property type="entry name" value="Winged helix-like DNA-binding domain superfamily/Winged helix DNA-binding domain"/>
    <property type="match status" value="1"/>
</dbReference>
<feature type="domain" description="HTH lysR-type" evidence="5">
    <location>
        <begin position="1"/>
        <end position="62"/>
    </location>
</feature>
<dbReference type="PANTHER" id="PTHR30427:SF1">
    <property type="entry name" value="TRANSCRIPTIONAL ACTIVATOR PROTEIN LYSR"/>
    <property type="match status" value="1"/>
</dbReference>
<name>A0A1H9LAV2_9HYPH</name>
<dbReference type="SUPFAM" id="SSF46785">
    <property type="entry name" value="Winged helix' DNA-binding domain"/>
    <property type="match status" value="1"/>
</dbReference>
<sequence>MTLRIHPRQVEAFRAVMISGAFSAAAQLMHVTQPAISRLIRDFEAEIGFSLFERDGNRIIPMEEAVLLYREVEQLYVGLEQIGRVAQDIRAVRGGVLRVGSVTSLNGICMRLVVPEFARRFPDVTVLFDTESTERVFDLVAIRHYDLGLVYSGERNDLPCEEIAGAEAVTVMAPDHPLASQDEIGIEDLDRYRMILPGRRSPLRLLIDQALRQAGITPRTPIEASLANCCALARQGLGVTVLDPLVASEHGTAVAVRPFRPRLRLSYSIVRPPQAPQSQLTLAFIAILKEAFRQSLGAGTRQAG</sequence>
<dbReference type="GO" id="GO:0010628">
    <property type="term" value="P:positive regulation of gene expression"/>
    <property type="evidence" value="ECO:0007669"/>
    <property type="project" value="TreeGrafter"/>
</dbReference>
<dbReference type="Pfam" id="PF03466">
    <property type="entry name" value="LysR_substrate"/>
    <property type="match status" value="1"/>
</dbReference>
<dbReference type="PROSITE" id="PS50931">
    <property type="entry name" value="HTH_LYSR"/>
    <property type="match status" value="1"/>
</dbReference>
<reference evidence="6 7" key="1">
    <citation type="submission" date="2016-10" db="EMBL/GenBank/DDBJ databases">
        <authorList>
            <person name="de Groot N.N."/>
        </authorList>
    </citation>
    <scope>NUCLEOTIDE SEQUENCE [LARGE SCALE GENOMIC DNA]</scope>
    <source>
        <strain evidence="6 7">A52C2</strain>
    </source>
</reference>
<proteinExistence type="inferred from homology"/>
<protein>
    <submittedName>
        <fullName evidence="6">DNA-binding transcriptional regulator, LysR family</fullName>
    </submittedName>
</protein>
<dbReference type="STRING" id="1855383.SAMN05216548_11132"/>
<dbReference type="EMBL" id="FOFG01000011">
    <property type="protein sequence ID" value="SER08500.1"/>
    <property type="molecule type" value="Genomic_DNA"/>
</dbReference>
<dbReference type="InterPro" id="IPR036388">
    <property type="entry name" value="WH-like_DNA-bd_sf"/>
</dbReference>
<comment type="similarity">
    <text evidence="1">Belongs to the LysR transcriptional regulatory family.</text>
</comment>
<evidence type="ECO:0000256" key="4">
    <source>
        <dbReference type="ARBA" id="ARBA00023163"/>
    </source>
</evidence>
<evidence type="ECO:0000256" key="2">
    <source>
        <dbReference type="ARBA" id="ARBA00023015"/>
    </source>
</evidence>
<keyword evidence="2" id="KW-0805">Transcription regulation</keyword>
<dbReference type="AlphaFoldDB" id="A0A1H9LAV2"/>
<dbReference type="Gene3D" id="3.40.190.290">
    <property type="match status" value="1"/>
</dbReference>
<organism evidence="6 7">
    <name type="scientific">Faunimonas pinastri</name>
    <dbReference type="NCBI Taxonomy" id="1855383"/>
    <lineage>
        <taxon>Bacteria</taxon>
        <taxon>Pseudomonadati</taxon>
        <taxon>Pseudomonadota</taxon>
        <taxon>Alphaproteobacteria</taxon>
        <taxon>Hyphomicrobiales</taxon>
        <taxon>Afifellaceae</taxon>
        <taxon>Faunimonas</taxon>
    </lineage>
</organism>
<evidence type="ECO:0000256" key="1">
    <source>
        <dbReference type="ARBA" id="ARBA00009437"/>
    </source>
</evidence>
<dbReference type="OrthoDB" id="9803735at2"/>